<proteinExistence type="predicted"/>
<dbReference type="AlphaFoldDB" id="A0A975MQK4"/>
<organism evidence="1 2">
    <name type="scientific">Methylomonas paludis</name>
    <dbReference type="NCBI Taxonomy" id="1173101"/>
    <lineage>
        <taxon>Bacteria</taxon>
        <taxon>Pseudomonadati</taxon>
        <taxon>Pseudomonadota</taxon>
        <taxon>Gammaproteobacteria</taxon>
        <taxon>Methylococcales</taxon>
        <taxon>Methylococcaceae</taxon>
        <taxon>Methylomonas</taxon>
    </lineage>
</organism>
<keyword evidence="2" id="KW-1185">Reference proteome</keyword>
<evidence type="ECO:0000313" key="2">
    <source>
        <dbReference type="Proteomes" id="UP000676649"/>
    </source>
</evidence>
<dbReference type="EMBL" id="CP073754">
    <property type="protein sequence ID" value="QWF72223.1"/>
    <property type="molecule type" value="Genomic_DNA"/>
</dbReference>
<reference evidence="1" key="1">
    <citation type="submission" date="2021-04" db="EMBL/GenBank/DDBJ databases">
        <title>Draft genome sequence data of methanotrophic Methylovulum sp. strain S1L and Methylomonas sp. strain S2AM isolated from boreal lake water columns.</title>
        <authorList>
            <person name="Rissanen A.J."/>
            <person name="Mangayil R."/>
            <person name="Svenning M.M."/>
            <person name="Khanongnuch R."/>
        </authorList>
    </citation>
    <scope>NUCLEOTIDE SEQUENCE</scope>
    <source>
        <strain evidence="1">S2AM</strain>
    </source>
</reference>
<accession>A0A975MQK4</accession>
<protein>
    <submittedName>
        <fullName evidence="1">Uncharacterized protein</fullName>
    </submittedName>
</protein>
<gene>
    <name evidence="1" type="ORF">KEF85_07170</name>
</gene>
<dbReference type="RefSeq" id="WP_215584504.1">
    <property type="nucleotide sequence ID" value="NZ_CP073754.1"/>
</dbReference>
<dbReference type="KEGG" id="mpad:KEF85_07170"/>
<evidence type="ECO:0000313" key="1">
    <source>
        <dbReference type="EMBL" id="QWF72223.1"/>
    </source>
</evidence>
<sequence>MSTFSRIAKNPVGMARLVTNYSRIKEMQAKGLSIHEIADIFDEDSKGLETFVEYADGFVSGEKTLSLDVTSKSKEAFEAVAASLK</sequence>
<dbReference type="Proteomes" id="UP000676649">
    <property type="component" value="Chromosome"/>
</dbReference>
<name>A0A975MQK4_9GAMM</name>